<keyword evidence="3 4" id="KW-0326">Glycosidase</keyword>
<dbReference type="Gene3D" id="2.60.40.10">
    <property type="entry name" value="Immunoglobulins"/>
    <property type="match status" value="1"/>
</dbReference>
<accession>A0ABU3DNX2</accession>
<dbReference type="EMBL" id="JAVRHN010000002">
    <property type="protein sequence ID" value="MDT0685412.1"/>
    <property type="molecule type" value="Genomic_DNA"/>
</dbReference>
<sequence>MKKQAFSAFSIFTALFICSGLVSCSEDDEGSRTVAPPDPIEFAVSPTSIDFEAMGGENTFEVTSGDAWTVLSDADWLSLSTESGLETSDVVVTAEANGETEERTAILTISTEDDTQDILITQAAAEAPPVEATIPPDETDMRALTSVELANEIEIGWNLGNSLDAIGGETAWGNPVVNEQLIQSVKEAGFNAIRIPVAWSKFSDEENFVITEDWMNRVEEVVNLVLDNDMYAIVNIHWDNGWMQPTYDDEEYVNNRLEIMWQQIAINFRDYGDRLLFAGTNEVMVEGDYGTPTEEYYTVQNGFNQTFVDAVRATGGRNHYRHLVVQGFNTNIDHTINFAEIPEDVVDDRLMMEIHYYDPYNFTLNTESNVYQWGDDASESEDWANESYVDDQFDRMKTEFIDNGIGVILGEYGAISRPNVDGHEQYRQYYMEYVTTSAMEHGLVPFYWDNGDDNANGFALFDRETGEVLYPDLLDAIIPGEE</sequence>
<evidence type="ECO:0000256" key="3">
    <source>
        <dbReference type="ARBA" id="ARBA00023295"/>
    </source>
</evidence>
<dbReference type="PROSITE" id="PS51257">
    <property type="entry name" value="PROKAR_LIPOPROTEIN"/>
    <property type="match status" value="1"/>
</dbReference>
<name>A0ABU3DNX2_9FLAO</name>
<evidence type="ECO:0000256" key="4">
    <source>
        <dbReference type="RuleBase" id="RU361153"/>
    </source>
</evidence>
<dbReference type="Pfam" id="PF00150">
    <property type="entry name" value="Cellulase"/>
    <property type="match status" value="1"/>
</dbReference>
<dbReference type="InterPro" id="IPR024361">
    <property type="entry name" value="BACON"/>
</dbReference>
<dbReference type="Proteomes" id="UP001253848">
    <property type="component" value="Unassembled WGS sequence"/>
</dbReference>
<keyword evidence="2 4" id="KW-0378">Hydrolase</keyword>
<gene>
    <name evidence="7" type="ORF">RM541_03505</name>
</gene>
<evidence type="ECO:0000313" key="8">
    <source>
        <dbReference type="Proteomes" id="UP001253848"/>
    </source>
</evidence>
<dbReference type="Gene3D" id="3.20.20.80">
    <property type="entry name" value="Glycosidases"/>
    <property type="match status" value="1"/>
</dbReference>
<evidence type="ECO:0000259" key="6">
    <source>
        <dbReference type="Pfam" id="PF19190"/>
    </source>
</evidence>
<protein>
    <submittedName>
        <fullName evidence="7">Cellulase family glycosylhydrolase</fullName>
    </submittedName>
</protein>
<feature type="domain" description="Glycoside hydrolase family 5" evidence="5">
    <location>
        <begin position="164"/>
        <end position="453"/>
    </location>
</feature>
<dbReference type="InterPro" id="IPR013783">
    <property type="entry name" value="Ig-like_fold"/>
</dbReference>
<dbReference type="SUPFAM" id="SSF51445">
    <property type="entry name" value="(Trans)glycosidases"/>
    <property type="match status" value="1"/>
</dbReference>
<feature type="domain" description="BACON" evidence="6">
    <location>
        <begin position="42"/>
        <end position="124"/>
    </location>
</feature>
<organism evidence="7 8">
    <name type="scientific">Autumnicola psychrophila</name>
    <dbReference type="NCBI Taxonomy" id="3075592"/>
    <lineage>
        <taxon>Bacteria</taxon>
        <taxon>Pseudomonadati</taxon>
        <taxon>Bacteroidota</taxon>
        <taxon>Flavobacteriia</taxon>
        <taxon>Flavobacteriales</taxon>
        <taxon>Flavobacteriaceae</taxon>
        <taxon>Autumnicola</taxon>
    </lineage>
</organism>
<dbReference type="Pfam" id="PF19190">
    <property type="entry name" value="BACON_2"/>
    <property type="match status" value="1"/>
</dbReference>
<evidence type="ECO:0000259" key="5">
    <source>
        <dbReference type="Pfam" id="PF00150"/>
    </source>
</evidence>
<comment type="caution">
    <text evidence="7">The sequence shown here is derived from an EMBL/GenBank/DDBJ whole genome shotgun (WGS) entry which is preliminary data.</text>
</comment>
<dbReference type="RefSeq" id="WP_311498837.1">
    <property type="nucleotide sequence ID" value="NZ_JAVRHN010000002.1"/>
</dbReference>
<comment type="similarity">
    <text evidence="4">Belongs to the glycosyl hydrolase 5 (cellulase A) family.</text>
</comment>
<evidence type="ECO:0000256" key="1">
    <source>
        <dbReference type="ARBA" id="ARBA00022729"/>
    </source>
</evidence>
<proteinExistence type="inferred from homology"/>
<evidence type="ECO:0000313" key="7">
    <source>
        <dbReference type="EMBL" id="MDT0685412.1"/>
    </source>
</evidence>
<keyword evidence="8" id="KW-1185">Reference proteome</keyword>
<dbReference type="CDD" id="cd14948">
    <property type="entry name" value="BACON"/>
    <property type="match status" value="1"/>
</dbReference>
<dbReference type="PANTHER" id="PTHR31297:SF17">
    <property type="entry name" value="ENDOGLUCANASE"/>
    <property type="match status" value="1"/>
</dbReference>
<reference evidence="7 8" key="1">
    <citation type="submission" date="2023-09" db="EMBL/GenBank/DDBJ databases">
        <authorList>
            <person name="Rey-Velasco X."/>
        </authorList>
    </citation>
    <scope>NUCLEOTIDE SEQUENCE [LARGE SCALE GENOMIC DNA]</scope>
    <source>
        <strain evidence="7 8">F225</strain>
    </source>
</reference>
<evidence type="ECO:0000256" key="2">
    <source>
        <dbReference type="ARBA" id="ARBA00022801"/>
    </source>
</evidence>
<keyword evidence="1" id="KW-0732">Signal</keyword>
<dbReference type="InterPro" id="IPR017853">
    <property type="entry name" value="GH"/>
</dbReference>
<dbReference type="PANTHER" id="PTHR31297">
    <property type="entry name" value="GLUCAN ENDO-1,6-BETA-GLUCOSIDASE B"/>
    <property type="match status" value="1"/>
</dbReference>
<dbReference type="InterPro" id="IPR001547">
    <property type="entry name" value="Glyco_hydro_5"/>
</dbReference>
<dbReference type="InterPro" id="IPR050386">
    <property type="entry name" value="Glycosyl_hydrolase_5"/>
</dbReference>